<dbReference type="GO" id="GO:0032259">
    <property type="term" value="P:methylation"/>
    <property type="evidence" value="ECO:0007669"/>
    <property type="project" value="UniProtKB-KW"/>
</dbReference>
<dbReference type="GO" id="GO:0003676">
    <property type="term" value="F:nucleic acid binding"/>
    <property type="evidence" value="ECO:0007669"/>
    <property type="project" value="InterPro"/>
</dbReference>
<dbReference type="InterPro" id="IPR019874">
    <property type="entry name" value="RF_methyltr_PrmC"/>
</dbReference>
<dbReference type="SUPFAM" id="SSF53335">
    <property type="entry name" value="S-adenosyl-L-methionine-dependent methyltransferases"/>
    <property type="match status" value="1"/>
</dbReference>
<dbReference type="CDD" id="cd02440">
    <property type="entry name" value="AdoMet_MTases"/>
    <property type="match status" value="1"/>
</dbReference>
<sequence length="275" mass="31233">MSISIETYKRKISSLESSIPGISKNFRFFLKKSLNYSDLNIILENEINISEAEVKKIEDFISLSRNKTPIEYILNDSEFYGRSFYVDSRVLIPRDETELIVDLVKEYSVSNNPKIADLGTGSGCIGISLAIEITGSLVIGIDSSLDALEVANRNKNLHKTSNFEPRKSNWLEGIKDNDFDFIVSNPPYISSSDEHLKDLIHEPKKALISSENGYSDFKKISTQAYKKLKKGGILIFEHGYNQANKVNEIMQSNYFNQIKNFKDYQGHPRITIGIK</sequence>
<dbReference type="Proteomes" id="UP000318359">
    <property type="component" value="Unassembled WGS sequence"/>
</dbReference>
<evidence type="ECO:0000256" key="1">
    <source>
        <dbReference type="ARBA" id="ARBA00012771"/>
    </source>
</evidence>
<dbReference type="PANTHER" id="PTHR18895:SF74">
    <property type="entry name" value="MTRF1L RELEASE FACTOR GLUTAMINE METHYLTRANSFERASE"/>
    <property type="match status" value="1"/>
</dbReference>
<comment type="catalytic activity">
    <reaction evidence="5">
        <text>L-glutaminyl-[peptide chain release factor] + S-adenosyl-L-methionine = N(5)-methyl-L-glutaminyl-[peptide chain release factor] + S-adenosyl-L-homocysteine + H(+)</text>
        <dbReference type="Rhea" id="RHEA:42896"/>
        <dbReference type="Rhea" id="RHEA-COMP:10271"/>
        <dbReference type="Rhea" id="RHEA-COMP:10272"/>
        <dbReference type="ChEBI" id="CHEBI:15378"/>
        <dbReference type="ChEBI" id="CHEBI:30011"/>
        <dbReference type="ChEBI" id="CHEBI:57856"/>
        <dbReference type="ChEBI" id="CHEBI:59789"/>
        <dbReference type="ChEBI" id="CHEBI:61891"/>
        <dbReference type="EC" id="2.1.1.297"/>
    </reaction>
</comment>
<dbReference type="InterPro" id="IPR007848">
    <property type="entry name" value="Small_mtfrase_dom"/>
</dbReference>
<evidence type="ECO:0000313" key="8">
    <source>
        <dbReference type="Proteomes" id="UP000318359"/>
    </source>
</evidence>
<evidence type="ECO:0000256" key="5">
    <source>
        <dbReference type="ARBA" id="ARBA00048391"/>
    </source>
</evidence>
<dbReference type="InterPro" id="IPR002052">
    <property type="entry name" value="DNA_methylase_N6_adenine_CS"/>
</dbReference>
<dbReference type="EC" id="2.1.1.297" evidence="1"/>
<evidence type="ECO:0000256" key="3">
    <source>
        <dbReference type="ARBA" id="ARBA00022679"/>
    </source>
</evidence>
<reference evidence="7 8" key="1">
    <citation type="submission" date="2019-02" db="EMBL/GenBank/DDBJ databases">
        <title>Prokaryotic population dynamics and viral predation in marine succession experiment using metagenomics: the confinement effect.</title>
        <authorList>
            <person name="Haro-Moreno J.M."/>
            <person name="Rodriguez-Valera F."/>
            <person name="Lopez-Perez M."/>
        </authorList>
    </citation>
    <scope>NUCLEOTIDE SEQUENCE [LARGE SCALE GENOMIC DNA]</scope>
    <source>
        <strain evidence="7">MED-G167</strain>
    </source>
</reference>
<keyword evidence="3 7" id="KW-0808">Transferase</keyword>
<proteinExistence type="predicted"/>
<dbReference type="NCBIfam" id="TIGR03534">
    <property type="entry name" value="RF_mod_PrmC"/>
    <property type="match status" value="1"/>
</dbReference>
<dbReference type="AlphaFoldDB" id="A0A520MAK0"/>
<dbReference type="InterPro" id="IPR029063">
    <property type="entry name" value="SAM-dependent_MTases_sf"/>
</dbReference>
<organism evidence="7 8">
    <name type="scientific">SAR86 cluster bacterium</name>
    <dbReference type="NCBI Taxonomy" id="2030880"/>
    <lineage>
        <taxon>Bacteria</taxon>
        <taxon>Pseudomonadati</taxon>
        <taxon>Pseudomonadota</taxon>
        <taxon>Gammaproteobacteria</taxon>
        <taxon>SAR86 cluster</taxon>
    </lineage>
</organism>
<accession>A0A520MAK0</accession>
<dbReference type="Gene3D" id="1.10.8.10">
    <property type="entry name" value="DNA helicase RuvA subunit, C-terminal domain"/>
    <property type="match status" value="1"/>
</dbReference>
<evidence type="ECO:0000259" key="6">
    <source>
        <dbReference type="Pfam" id="PF05175"/>
    </source>
</evidence>
<comment type="caution">
    <text evidence="7">The sequence shown here is derived from an EMBL/GenBank/DDBJ whole genome shotgun (WGS) entry which is preliminary data.</text>
</comment>
<name>A0A520MAK0_9GAMM</name>
<gene>
    <name evidence="7" type="primary">prmC</name>
    <name evidence="7" type="ORF">EVB00_01330</name>
</gene>
<dbReference type="EMBL" id="SHBM01000012">
    <property type="protein sequence ID" value="RZO18265.1"/>
    <property type="molecule type" value="Genomic_DNA"/>
</dbReference>
<dbReference type="PANTHER" id="PTHR18895">
    <property type="entry name" value="HEMK METHYLTRANSFERASE"/>
    <property type="match status" value="1"/>
</dbReference>
<evidence type="ECO:0000313" key="7">
    <source>
        <dbReference type="EMBL" id="RZO18265.1"/>
    </source>
</evidence>
<feature type="domain" description="Methyltransferase small" evidence="6">
    <location>
        <begin position="104"/>
        <end position="207"/>
    </location>
</feature>
<dbReference type="Gene3D" id="3.40.50.150">
    <property type="entry name" value="Vaccinia Virus protein VP39"/>
    <property type="match status" value="1"/>
</dbReference>
<dbReference type="Pfam" id="PF05175">
    <property type="entry name" value="MTS"/>
    <property type="match status" value="1"/>
</dbReference>
<dbReference type="PROSITE" id="PS00092">
    <property type="entry name" value="N6_MTASE"/>
    <property type="match status" value="1"/>
</dbReference>
<evidence type="ECO:0000256" key="2">
    <source>
        <dbReference type="ARBA" id="ARBA00022603"/>
    </source>
</evidence>
<evidence type="ECO:0000256" key="4">
    <source>
        <dbReference type="ARBA" id="ARBA00022691"/>
    </source>
</evidence>
<keyword evidence="4" id="KW-0949">S-adenosyl-L-methionine</keyword>
<dbReference type="InterPro" id="IPR050320">
    <property type="entry name" value="N5-glutamine_MTase"/>
</dbReference>
<protein>
    <recommendedName>
        <fullName evidence="1">peptide chain release factor N(5)-glutamine methyltransferase</fullName>
        <ecNumber evidence="1">2.1.1.297</ecNumber>
    </recommendedName>
</protein>
<dbReference type="GO" id="GO:0102559">
    <property type="term" value="F:peptide chain release factor N(5)-glutamine methyltransferase activity"/>
    <property type="evidence" value="ECO:0007669"/>
    <property type="project" value="UniProtKB-EC"/>
</dbReference>
<dbReference type="NCBIfam" id="TIGR00536">
    <property type="entry name" value="hemK_fam"/>
    <property type="match status" value="1"/>
</dbReference>
<keyword evidence="2 7" id="KW-0489">Methyltransferase</keyword>
<dbReference type="InterPro" id="IPR004556">
    <property type="entry name" value="HemK-like"/>
</dbReference>